<dbReference type="InterPro" id="IPR029058">
    <property type="entry name" value="AB_hydrolase_fold"/>
</dbReference>
<evidence type="ECO:0000313" key="2">
    <source>
        <dbReference type="EMBL" id="SVB54833.1"/>
    </source>
</evidence>
<sequence length="526" mass="59648">MYQSIENLSIQRHFVNLGSRQVHYRMSGSGPVLILLHQSPTSSAEMATVIENLSDEFTVIAPDTPGFGLSDFIDGIEPDISQYAQALKEFLDALEINKACFYGFHTGAIIATEIARLYPELCNAVVVNGLVVLEPEEEADILKHYTKWFEPTPEGSQMSWIWSRIRDQLIFFPWFKKELGNKMSIDLPNPEFLQPYILDLLRSNEASQTAYQAAFLYPSRKCIRELEVPTFLINHEGDPIADHPRRLSNLPNNVVIELLSDPVAVEERSREIFNKYSVNKDYIRNDTSDRLRSGKQGFAPTTHGPIYYSVEGNNVENTVLFLHDLGQSSKAEIFHSIGIKDSLKLYIDLPGHGETGPTHLTNYSPQSIVSMLIETLNYLGISKFSVISIGASVPIALRLSEQTSLTIDHLVLIDPWCLSELEKEKYIENYVPDITPSQYGEHLMRSWYFARDSELFFPWFEAKSSTALNRPPDIKAESVHKKAVEILKAGPGLKLVAKDLIGYDIREDLENFSQKLTIFIWQGNLR</sequence>
<dbReference type="PANTHER" id="PTHR43798">
    <property type="entry name" value="MONOACYLGLYCEROL LIPASE"/>
    <property type="match status" value="1"/>
</dbReference>
<dbReference type="InterPro" id="IPR050266">
    <property type="entry name" value="AB_hydrolase_sf"/>
</dbReference>
<proteinExistence type="predicted"/>
<evidence type="ECO:0000259" key="1">
    <source>
        <dbReference type="Pfam" id="PF00561"/>
    </source>
</evidence>
<dbReference type="EMBL" id="UINC01046600">
    <property type="protein sequence ID" value="SVB54833.1"/>
    <property type="molecule type" value="Genomic_DNA"/>
</dbReference>
<dbReference type="Gene3D" id="3.40.50.1820">
    <property type="entry name" value="alpha/beta hydrolase"/>
    <property type="match status" value="2"/>
</dbReference>
<accession>A0A382EXV4</accession>
<dbReference type="PANTHER" id="PTHR43798:SF33">
    <property type="entry name" value="HYDROLASE, PUTATIVE (AFU_ORTHOLOGUE AFUA_2G14860)-RELATED"/>
    <property type="match status" value="1"/>
</dbReference>
<dbReference type="AlphaFoldDB" id="A0A382EXV4"/>
<organism evidence="2">
    <name type="scientific">marine metagenome</name>
    <dbReference type="NCBI Taxonomy" id="408172"/>
    <lineage>
        <taxon>unclassified sequences</taxon>
        <taxon>metagenomes</taxon>
        <taxon>ecological metagenomes</taxon>
    </lineage>
</organism>
<name>A0A382EXV4_9ZZZZ</name>
<gene>
    <name evidence="2" type="ORF">METZ01_LOCUS207687</name>
</gene>
<dbReference type="Pfam" id="PF00561">
    <property type="entry name" value="Abhydrolase_1"/>
    <property type="match status" value="1"/>
</dbReference>
<dbReference type="SUPFAM" id="SSF53474">
    <property type="entry name" value="alpha/beta-Hydrolases"/>
    <property type="match status" value="2"/>
</dbReference>
<feature type="domain" description="AB hydrolase-1" evidence="1">
    <location>
        <begin position="31"/>
        <end position="144"/>
    </location>
</feature>
<protein>
    <recommendedName>
        <fullName evidence="1">AB hydrolase-1 domain-containing protein</fullName>
    </recommendedName>
</protein>
<reference evidence="2" key="1">
    <citation type="submission" date="2018-05" db="EMBL/GenBank/DDBJ databases">
        <authorList>
            <person name="Lanie J.A."/>
            <person name="Ng W.-L."/>
            <person name="Kazmierczak K.M."/>
            <person name="Andrzejewski T.M."/>
            <person name="Davidsen T.M."/>
            <person name="Wayne K.J."/>
            <person name="Tettelin H."/>
            <person name="Glass J.I."/>
            <person name="Rusch D."/>
            <person name="Podicherti R."/>
            <person name="Tsui H.-C.T."/>
            <person name="Winkler M.E."/>
        </authorList>
    </citation>
    <scope>NUCLEOTIDE SEQUENCE</scope>
</reference>
<dbReference type="GO" id="GO:0016020">
    <property type="term" value="C:membrane"/>
    <property type="evidence" value="ECO:0007669"/>
    <property type="project" value="TreeGrafter"/>
</dbReference>
<feature type="non-terminal residue" evidence="2">
    <location>
        <position position="526"/>
    </location>
</feature>
<dbReference type="InterPro" id="IPR000073">
    <property type="entry name" value="AB_hydrolase_1"/>
</dbReference>